<evidence type="ECO:0000313" key="1">
    <source>
        <dbReference type="EMBL" id="VDK28047.1"/>
    </source>
</evidence>
<organism evidence="3">
    <name type="scientific">Gongylonema pulchrum</name>
    <dbReference type="NCBI Taxonomy" id="637853"/>
    <lineage>
        <taxon>Eukaryota</taxon>
        <taxon>Metazoa</taxon>
        <taxon>Ecdysozoa</taxon>
        <taxon>Nematoda</taxon>
        <taxon>Chromadorea</taxon>
        <taxon>Rhabditida</taxon>
        <taxon>Spirurina</taxon>
        <taxon>Spiruromorpha</taxon>
        <taxon>Spiruroidea</taxon>
        <taxon>Gongylonematidae</taxon>
        <taxon>Gongylonema</taxon>
    </lineage>
</organism>
<dbReference type="AlphaFoldDB" id="A0A183CVC2"/>
<evidence type="ECO:0000313" key="3">
    <source>
        <dbReference type="WBParaSite" id="GPUH_0000041201-mRNA-1"/>
    </source>
</evidence>
<name>A0A183CVC2_9BILA</name>
<keyword evidence="2" id="KW-1185">Reference proteome</keyword>
<proteinExistence type="predicted"/>
<reference evidence="3" key="1">
    <citation type="submission" date="2016-06" db="UniProtKB">
        <authorList>
            <consortium name="WormBaseParasite"/>
        </authorList>
    </citation>
    <scope>IDENTIFICATION</scope>
</reference>
<dbReference type="Proteomes" id="UP000271098">
    <property type="component" value="Unassembled WGS sequence"/>
</dbReference>
<reference evidence="1 2" key="2">
    <citation type="submission" date="2018-11" db="EMBL/GenBank/DDBJ databases">
        <authorList>
            <consortium name="Pathogen Informatics"/>
        </authorList>
    </citation>
    <scope>NUCLEOTIDE SEQUENCE [LARGE SCALE GENOMIC DNA]</scope>
</reference>
<dbReference type="EMBL" id="UYRT01000350">
    <property type="protein sequence ID" value="VDK28047.1"/>
    <property type="molecule type" value="Genomic_DNA"/>
</dbReference>
<gene>
    <name evidence="1" type="ORF">GPUH_LOCUS413</name>
</gene>
<evidence type="ECO:0000313" key="2">
    <source>
        <dbReference type="Proteomes" id="UP000271098"/>
    </source>
</evidence>
<sequence>MKWTYSWTLDAGTEASVVPEYRHSSAAAVVAALWTVLLMRRPPKTSSGDQAIEGKLACLAVEDRLPEFRSFSSRHTPQCFAIDQSYELLD</sequence>
<dbReference type="WBParaSite" id="GPUH_0000041201-mRNA-1">
    <property type="protein sequence ID" value="GPUH_0000041201-mRNA-1"/>
    <property type="gene ID" value="GPUH_0000041201"/>
</dbReference>
<protein>
    <submittedName>
        <fullName evidence="3">Protein kinase domain-containing protein</fullName>
    </submittedName>
</protein>
<accession>A0A183CVC2</accession>